<dbReference type="RefSeq" id="XP_008700722.1">
    <property type="nucleotide sequence ID" value="XM_008702500.1"/>
</dbReference>
<dbReference type="SUPFAM" id="SSF56574">
    <property type="entry name" value="Serpins"/>
    <property type="match status" value="1"/>
</dbReference>
<dbReference type="CTD" id="5267"/>
<dbReference type="InterPro" id="IPR042178">
    <property type="entry name" value="Serpin_sf_1"/>
</dbReference>
<dbReference type="GO" id="GO:0004867">
    <property type="term" value="F:serine-type endopeptidase inhibitor activity"/>
    <property type="evidence" value="ECO:0007669"/>
    <property type="project" value="InterPro"/>
</dbReference>
<dbReference type="Gene3D" id="2.30.39.10">
    <property type="entry name" value="Alpha-1-antitrypsin, domain 1"/>
    <property type="match status" value="1"/>
</dbReference>
<dbReference type="InterPro" id="IPR023795">
    <property type="entry name" value="Serpin_CS"/>
</dbReference>
<sequence>MEYHRPTHWGGAGCPSACHRPMCKSSRCHLPPRGPALARFLRGVGCSAGELPGHSLSSSSLRTQKMRLADCPLLLLAGLLVLSHGHGQLHPEHYRQGHTGSPHREAPSTGEGSPSLKIAPGNTAFALHFYHLLASQSPGSNIFFSPLSISASYAMLSLGARSHSQTQILEGLGFNLTELSAWDIHWGFQHLLHAVRLPGDGLEMRMGSALFLSQDLLILPGFLNDSVAFYESKLFPTNFHNSVGTTQLINDHVREETQGKIVDLVSPLSTDITMVLVNYIYFKALWEKPFIPSMTTPQDFHVDENTVVKVPMMLQDTQHHWYLHDRHLPCSVLRMDYQGNMTAFFILPDRGKMKQVEEVLTPEMLTRWKNLLQKRYFYKKLELHFPKFSISGSYQLDQILPKMGFMHLFSKQVDLSGITKERKLQVSKSFHKAILEVDEVGAQAAAATGGFITFMSAQHNRRVLRFNRPFLVVIFSTNTQSILFLGKVVNPMNS</sequence>
<dbReference type="Gene3D" id="3.30.497.10">
    <property type="entry name" value="Antithrombin, subunit I, domain 2"/>
    <property type="match status" value="1"/>
</dbReference>
<dbReference type="Pfam" id="PF00079">
    <property type="entry name" value="Serpin"/>
    <property type="match status" value="1"/>
</dbReference>
<keyword evidence="5" id="KW-1185">Reference proteome</keyword>
<gene>
    <name evidence="6" type="primary">SERPINA4</name>
</gene>
<dbReference type="InterPro" id="IPR036186">
    <property type="entry name" value="Serpin_sf"/>
</dbReference>
<dbReference type="OrthoDB" id="671595at2759"/>
<dbReference type="PROSITE" id="PS00284">
    <property type="entry name" value="SERPIN"/>
    <property type="match status" value="1"/>
</dbReference>
<dbReference type="FunFam" id="2.30.39.10:FF:000002">
    <property type="entry name" value="Serpin family D member 1"/>
    <property type="match status" value="1"/>
</dbReference>
<dbReference type="FunFam" id="3.30.497.10:FF:000001">
    <property type="entry name" value="Serine protease inhibitor"/>
    <property type="match status" value="1"/>
</dbReference>
<accession>A0A384D0X1</accession>
<evidence type="ECO:0000256" key="2">
    <source>
        <dbReference type="RuleBase" id="RU000411"/>
    </source>
</evidence>
<dbReference type="AlphaFoldDB" id="A0A384D0X1"/>
<dbReference type="PANTHER" id="PTHR11461">
    <property type="entry name" value="SERINE PROTEASE INHIBITOR, SERPIN"/>
    <property type="match status" value="1"/>
</dbReference>
<dbReference type="InterPro" id="IPR023796">
    <property type="entry name" value="Serpin_dom"/>
</dbReference>
<dbReference type="SMART" id="SM00093">
    <property type="entry name" value="SERPIN"/>
    <property type="match status" value="1"/>
</dbReference>
<dbReference type="InterPro" id="IPR000215">
    <property type="entry name" value="Serpin_fam"/>
</dbReference>
<feature type="domain" description="Serpin" evidence="4">
    <location>
        <begin position="127"/>
        <end position="491"/>
    </location>
</feature>
<evidence type="ECO:0000256" key="3">
    <source>
        <dbReference type="SAM" id="MobiDB-lite"/>
    </source>
</evidence>
<evidence type="ECO:0000256" key="1">
    <source>
        <dbReference type="ARBA" id="ARBA00009500"/>
    </source>
</evidence>
<dbReference type="InterPro" id="IPR042185">
    <property type="entry name" value="Serpin_sf_2"/>
</dbReference>
<feature type="region of interest" description="Disordered" evidence="3">
    <location>
        <begin position="90"/>
        <end position="115"/>
    </location>
</feature>
<dbReference type="PANTHER" id="PTHR11461:SF194">
    <property type="entry name" value="KALLISTATIN"/>
    <property type="match status" value="1"/>
</dbReference>
<name>A0A384D0X1_URSMA</name>
<dbReference type="GeneID" id="103673677"/>
<protein>
    <submittedName>
        <fullName evidence="6">Kallistatin</fullName>
    </submittedName>
</protein>
<comment type="similarity">
    <text evidence="1 2">Belongs to the serpin family.</text>
</comment>
<dbReference type="KEGG" id="umr:103673677"/>
<proteinExistence type="inferred from homology"/>
<dbReference type="STRING" id="29073.ENSUMAP00000005314"/>
<evidence type="ECO:0000259" key="4">
    <source>
        <dbReference type="SMART" id="SM00093"/>
    </source>
</evidence>
<reference evidence="6" key="1">
    <citation type="submission" date="2025-08" db="UniProtKB">
        <authorList>
            <consortium name="RefSeq"/>
        </authorList>
    </citation>
    <scope>IDENTIFICATION</scope>
    <source>
        <tissue evidence="6">Whole blood</tissue>
    </source>
</reference>
<organism evidence="5 6">
    <name type="scientific">Ursus maritimus</name>
    <name type="common">Polar bear</name>
    <name type="synonym">Thalarctos maritimus</name>
    <dbReference type="NCBI Taxonomy" id="29073"/>
    <lineage>
        <taxon>Eukaryota</taxon>
        <taxon>Metazoa</taxon>
        <taxon>Chordata</taxon>
        <taxon>Craniata</taxon>
        <taxon>Vertebrata</taxon>
        <taxon>Euteleostomi</taxon>
        <taxon>Mammalia</taxon>
        <taxon>Eutheria</taxon>
        <taxon>Laurasiatheria</taxon>
        <taxon>Carnivora</taxon>
        <taxon>Caniformia</taxon>
        <taxon>Ursidae</taxon>
        <taxon>Ursus</taxon>
    </lineage>
</organism>
<dbReference type="GO" id="GO:0005615">
    <property type="term" value="C:extracellular space"/>
    <property type="evidence" value="ECO:0007669"/>
    <property type="project" value="InterPro"/>
</dbReference>
<dbReference type="Proteomes" id="UP000261680">
    <property type="component" value="Unplaced"/>
</dbReference>
<evidence type="ECO:0000313" key="6">
    <source>
        <dbReference type="RefSeq" id="XP_008700722.1"/>
    </source>
</evidence>
<evidence type="ECO:0000313" key="5">
    <source>
        <dbReference type="Proteomes" id="UP000261680"/>
    </source>
</evidence>